<protein>
    <submittedName>
        <fullName evidence="2">TIGR03086 family metal-binding protein</fullName>
    </submittedName>
</protein>
<dbReference type="InterPro" id="IPR034660">
    <property type="entry name" value="DinB/YfiT-like"/>
</dbReference>
<dbReference type="NCBIfam" id="TIGR03086">
    <property type="entry name" value="TIGR03086 family metal-binding protein"/>
    <property type="match status" value="1"/>
</dbReference>
<comment type="caution">
    <text evidence="2">The sequence shown here is derived from an EMBL/GenBank/DDBJ whole genome shotgun (WGS) entry which is preliminary data.</text>
</comment>
<organism evidence="2 3">
    <name type="scientific">Yinghuangia aomiensis</name>
    <dbReference type="NCBI Taxonomy" id="676205"/>
    <lineage>
        <taxon>Bacteria</taxon>
        <taxon>Bacillati</taxon>
        <taxon>Actinomycetota</taxon>
        <taxon>Actinomycetes</taxon>
        <taxon>Kitasatosporales</taxon>
        <taxon>Streptomycetaceae</taxon>
        <taxon>Yinghuangia</taxon>
    </lineage>
</organism>
<dbReference type="Proteomes" id="UP001500466">
    <property type="component" value="Unassembled WGS sequence"/>
</dbReference>
<feature type="domain" description="Mycothiol-dependent maleylpyruvate isomerase metal-binding" evidence="1">
    <location>
        <begin position="10"/>
        <end position="126"/>
    </location>
</feature>
<name>A0ABP9I605_9ACTN</name>
<dbReference type="SUPFAM" id="SSF109854">
    <property type="entry name" value="DinB/YfiT-like putative metalloenzymes"/>
    <property type="match status" value="1"/>
</dbReference>
<reference evidence="3" key="1">
    <citation type="journal article" date="2019" name="Int. J. Syst. Evol. Microbiol.">
        <title>The Global Catalogue of Microorganisms (GCM) 10K type strain sequencing project: providing services to taxonomists for standard genome sequencing and annotation.</title>
        <authorList>
            <consortium name="The Broad Institute Genomics Platform"/>
            <consortium name="The Broad Institute Genome Sequencing Center for Infectious Disease"/>
            <person name="Wu L."/>
            <person name="Ma J."/>
        </authorList>
    </citation>
    <scope>NUCLEOTIDE SEQUENCE [LARGE SCALE GENOMIC DNA]</scope>
    <source>
        <strain evidence="3">JCM 17986</strain>
    </source>
</reference>
<proteinExistence type="predicted"/>
<dbReference type="RefSeq" id="WP_345679742.1">
    <property type="nucleotide sequence ID" value="NZ_BAABHS010000035.1"/>
</dbReference>
<dbReference type="Pfam" id="PF11716">
    <property type="entry name" value="MDMPI_N"/>
    <property type="match status" value="1"/>
</dbReference>
<dbReference type="Gene3D" id="1.20.120.450">
    <property type="entry name" value="dinb family like domain"/>
    <property type="match status" value="1"/>
</dbReference>
<dbReference type="InterPro" id="IPR017517">
    <property type="entry name" value="Maleyloyr_isom"/>
</dbReference>
<dbReference type="InterPro" id="IPR024344">
    <property type="entry name" value="MDMPI_metal-binding"/>
</dbReference>
<gene>
    <name evidence="2" type="ORF">GCM10023205_69060</name>
</gene>
<keyword evidence="3" id="KW-1185">Reference proteome</keyword>
<dbReference type="NCBIfam" id="TIGR03083">
    <property type="entry name" value="maleylpyruvate isomerase family mycothiol-dependent enzyme"/>
    <property type="match status" value="1"/>
</dbReference>
<dbReference type="InterPro" id="IPR017520">
    <property type="entry name" value="CHP03086"/>
</dbReference>
<sequence>MDIPISQLLAAAGTRALPVVDGITEDRFAEPTPCADYTVADLANHLYLVVVNFQVLAAKGSVDWTVPADYLHGDWRKQFAAEVDNLVTAWAAPDSEEGVSPGWGIASRTVGHMALLDLTLHAWDLARATGQSYEPAPEAVAEIGVFIDAMAPMARDNKVFGPEFPVPADAPAFARVLGAAGRNPDWKA</sequence>
<dbReference type="EMBL" id="BAABHS010000035">
    <property type="protein sequence ID" value="GAA4988307.1"/>
    <property type="molecule type" value="Genomic_DNA"/>
</dbReference>
<evidence type="ECO:0000259" key="1">
    <source>
        <dbReference type="Pfam" id="PF11716"/>
    </source>
</evidence>
<accession>A0ABP9I605</accession>
<evidence type="ECO:0000313" key="2">
    <source>
        <dbReference type="EMBL" id="GAA4988307.1"/>
    </source>
</evidence>
<evidence type="ECO:0000313" key="3">
    <source>
        <dbReference type="Proteomes" id="UP001500466"/>
    </source>
</evidence>